<dbReference type="OrthoDB" id="9806285at2"/>
<dbReference type="AlphaFoldDB" id="A0A419SGS8"/>
<dbReference type="PANTHER" id="PTHR43776:SF7">
    <property type="entry name" value="D,D-DIPEPTIDE TRANSPORT ATP-BINDING PROTEIN DDPF-RELATED"/>
    <property type="match status" value="1"/>
</dbReference>
<dbReference type="InterPro" id="IPR003439">
    <property type="entry name" value="ABC_transporter-like_ATP-bd"/>
</dbReference>
<feature type="domain" description="ABC transporter" evidence="5">
    <location>
        <begin position="3"/>
        <end position="207"/>
    </location>
</feature>
<dbReference type="InterPro" id="IPR050319">
    <property type="entry name" value="ABC_transp_ATP-bind"/>
</dbReference>
<comment type="caution">
    <text evidence="6">The sequence shown here is derived from an EMBL/GenBank/DDBJ whole genome shotgun (WGS) entry which is preliminary data.</text>
</comment>
<keyword evidence="3" id="KW-0547">Nucleotide-binding</keyword>
<dbReference type="InterPro" id="IPR027417">
    <property type="entry name" value="P-loop_NTPase"/>
</dbReference>
<dbReference type="GO" id="GO:0055085">
    <property type="term" value="P:transmembrane transport"/>
    <property type="evidence" value="ECO:0007669"/>
    <property type="project" value="UniProtKB-ARBA"/>
</dbReference>
<dbReference type="SUPFAM" id="SSF52540">
    <property type="entry name" value="P-loop containing nucleoside triphosphate hydrolases"/>
    <property type="match status" value="1"/>
</dbReference>
<evidence type="ECO:0000256" key="1">
    <source>
        <dbReference type="ARBA" id="ARBA00005417"/>
    </source>
</evidence>
<evidence type="ECO:0000256" key="4">
    <source>
        <dbReference type="ARBA" id="ARBA00022840"/>
    </source>
</evidence>
<evidence type="ECO:0000256" key="3">
    <source>
        <dbReference type="ARBA" id="ARBA00022741"/>
    </source>
</evidence>
<dbReference type="RefSeq" id="WP_120190491.1">
    <property type="nucleotide sequence ID" value="NZ_MCHY01000009.1"/>
</dbReference>
<proteinExistence type="inferred from homology"/>
<dbReference type="EMBL" id="MCHY01000009">
    <property type="protein sequence ID" value="RKD23002.1"/>
    <property type="molecule type" value="Genomic_DNA"/>
</dbReference>
<dbReference type="PANTHER" id="PTHR43776">
    <property type="entry name" value="TRANSPORT ATP-BINDING PROTEIN"/>
    <property type="match status" value="1"/>
</dbReference>
<evidence type="ECO:0000313" key="6">
    <source>
        <dbReference type="EMBL" id="RKD23002.1"/>
    </source>
</evidence>
<dbReference type="SMART" id="SM00382">
    <property type="entry name" value="AAA"/>
    <property type="match status" value="1"/>
</dbReference>
<keyword evidence="7" id="KW-1185">Reference proteome</keyword>
<name>A0A419SGS8_9BACL</name>
<dbReference type="PROSITE" id="PS00211">
    <property type="entry name" value="ABC_TRANSPORTER_1"/>
    <property type="match status" value="1"/>
</dbReference>
<dbReference type="Gene3D" id="3.40.50.300">
    <property type="entry name" value="P-loop containing nucleotide triphosphate hydrolases"/>
    <property type="match status" value="1"/>
</dbReference>
<sequence length="210" mass="23646">MSLKASNLSFRYGRGPWLFRDVNMTIEPGEVVGLVGPSGVGKTTFARILAGYEQPRQGSVELDGQPLPTDGFHPVQLVWQHPEQAVNPRWRMREIVSEGGQPDPKLLEMLGIQREWMNRWPNELSGGELQRFCVARALGPNTKFLIADEMTTMLDAITQAQIWQAALEYAQPRNIGLLVISHEQLLIDRLCSRVIHFTEGQIEQIKLFGG</sequence>
<keyword evidence="2" id="KW-0813">Transport</keyword>
<dbReference type="InterPro" id="IPR003593">
    <property type="entry name" value="AAA+_ATPase"/>
</dbReference>
<dbReference type="GO" id="GO:0005524">
    <property type="term" value="F:ATP binding"/>
    <property type="evidence" value="ECO:0007669"/>
    <property type="project" value="UniProtKB-KW"/>
</dbReference>
<dbReference type="GO" id="GO:0016887">
    <property type="term" value="F:ATP hydrolysis activity"/>
    <property type="evidence" value="ECO:0007669"/>
    <property type="project" value="InterPro"/>
</dbReference>
<evidence type="ECO:0000313" key="7">
    <source>
        <dbReference type="Proteomes" id="UP000284219"/>
    </source>
</evidence>
<comment type="similarity">
    <text evidence="1">Belongs to the ABC transporter superfamily.</text>
</comment>
<dbReference type="PROSITE" id="PS50893">
    <property type="entry name" value="ABC_TRANSPORTER_2"/>
    <property type="match status" value="1"/>
</dbReference>
<dbReference type="Proteomes" id="UP000284219">
    <property type="component" value="Unassembled WGS sequence"/>
</dbReference>
<accession>A0A419SGS8</accession>
<gene>
    <name evidence="6" type="ORF">BEP19_12285</name>
</gene>
<reference evidence="6 7" key="1">
    <citation type="submission" date="2016-08" db="EMBL/GenBank/DDBJ databases">
        <title>Novel Firmicute Genomes.</title>
        <authorList>
            <person name="Poppleton D.I."/>
            <person name="Gribaldo S."/>
        </authorList>
    </citation>
    <scope>NUCLEOTIDE SEQUENCE [LARGE SCALE GENOMIC DNA]</scope>
    <source>
        <strain evidence="6 7">RAOx-1</strain>
    </source>
</reference>
<evidence type="ECO:0000256" key="2">
    <source>
        <dbReference type="ARBA" id="ARBA00022448"/>
    </source>
</evidence>
<protein>
    <submittedName>
        <fullName evidence="6">Peptide ABC transporter</fullName>
    </submittedName>
</protein>
<evidence type="ECO:0000259" key="5">
    <source>
        <dbReference type="PROSITE" id="PS50893"/>
    </source>
</evidence>
<organism evidence="6 7">
    <name type="scientific">Ammoniphilus oxalaticus</name>
    <dbReference type="NCBI Taxonomy" id="66863"/>
    <lineage>
        <taxon>Bacteria</taxon>
        <taxon>Bacillati</taxon>
        <taxon>Bacillota</taxon>
        <taxon>Bacilli</taxon>
        <taxon>Bacillales</taxon>
        <taxon>Paenibacillaceae</taxon>
        <taxon>Aneurinibacillus group</taxon>
        <taxon>Ammoniphilus</taxon>
    </lineage>
</organism>
<keyword evidence="4" id="KW-0067">ATP-binding</keyword>
<dbReference type="InterPro" id="IPR017871">
    <property type="entry name" value="ABC_transporter-like_CS"/>
</dbReference>
<dbReference type="Pfam" id="PF00005">
    <property type="entry name" value="ABC_tran"/>
    <property type="match status" value="1"/>
</dbReference>